<sequence length="439" mass="48801">MDRLPREILAEVLEFLVGPAPSEYRLHEQPSDDLLQSETRDLKSASQVNKLWRGHALPILFRHVQWRPPTPPPLSSLHDDGLLLDPAPLLRFLVGNRLQCQVTTFTLLVDFADQQVEAARVAYQIRPSDLEWLWDRLFAVIDPLRFTIIAPPATLAAFLNRMLFLDDAWSFNIPYHILSLARSHRAPRQKSISSLDLSASTFGATVSPPPPEASSSAAAFKGAMPAPPCPFLTLRPWTSILLNEGSSIRAYQTYELFLRSPPSMLSALLGTGEYPNNAPLLPATVVDFNYIAIFPLSSHVIGQLVHHLPKLDRFFVRFTPGPNNHILEDRQTLKHVDVADLWMERTTALRHMLGEMVDPGGGGGGVGGNNNNWKTLNVFEIGEIVDDKEVWNLAHAYIDRAASGWTVQGATGVLVRVDEEGNPKAAKRCCYPAPFSCSR</sequence>
<evidence type="ECO:0000313" key="2">
    <source>
        <dbReference type="Proteomes" id="UP001480595"/>
    </source>
</evidence>
<keyword evidence="2" id="KW-1185">Reference proteome</keyword>
<protein>
    <submittedName>
        <fullName evidence="1">F-box domain-containing protein</fullName>
    </submittedName>
</protein>
<gene>
    <name evidence="1" type="ORF">PG994_004152</name>
</gene>
<dbReference type="RefSeq" id="XP_066717728.1">
    <property type="nucleotide sequence ID" value="XM_066855561.1"/>
</dbReference>
<dbReference type="EMBL" id="JAQQWL010000005">
    <property type="protein sequence ID" value="KAK8073253.1"/>
    <property type="molecule type" value="Genomic_DNA"/>
</dbReference>
<organism evidence="1 2">
    <name type="scientific">Apiospora phragmitis</name>
    <dbReference type="NCBI Taxonomy" id="2905665"/>
    <lineage>
        <taxon>Eukaryota</taxon>
        <taxon>Fungi</taxon>
        <taxon>Dikarya</taxon>
        <taxon>Ascomycota</taxon>
        <taxon>Pezizomycotina</taxon>
        <taxon>Sordariomycetes</taxon>
        <taxon>Xylariomycetidae</taxon>
        <taxon>Amphisphaeriales</taxon>
        <taxon>Apiosporaceae</taxon>
        <taxon>Apiospora</taxon>
    </lineage>
</organism>
<evidence type="ECO:0000313" key="1">
    <source>
        <dbReference type="EMBL" id="KAK8073253.1"/>
    </source>
</evidence>
<reference evidence="1 2" key="1">
    <citation type="submission" date="2023-01" db="EMBL/GenBank/DDBJ databases">
        <title>Analysis of 21 Apiospora genomes using comparative genomics revels a genus with tremendous synthesis potential of carbohydrate active enzymes and secondary metabolites.</title>
        <authorList>
            <person name="Sorensen T."/>
        </authorList>
    </citation>
    <scope>NUCLEOTIDE SEQUENCE [LARGE SCALE GENOMIC DNA]</scope>
    <source>
        <strain evidence="1 2">CBS 135458</strain>
    </source>
</reference>
<dbReference type="GeneID" id="92088624"/>
<comment type="caution">
    <text evidence="1">The sequence shown here is derived from an EMBL/GenBank/DDBJ whole genome shotgun (WGS) entry which is preliminary data.</text>
</comment>
<name>A0ABR1VPX2_9PEZI</name>
<accession>A0ABR1VPX2</accession>
<dbReference type="Proteomes" id="UP001480595">
    <property type="component" value="Unassembled WGS sequence"/>
</dbReference>
<proteinExistence type="predicted"/>